<reference evidence="12 13" key="1">
    <citation type="submission" date="2019-04" db="EMBL/GenBank/DDBJ databases">
        <title>Friends and foes A comparative genomics study of 23 Aspergillus species from section Flavi.</title>
        <authorList>
            <consortium name="DOE Joint Genome Institute"/>
            <person name="Kjaerbolling I."/>
            <person name="Vesth T."/>
            <person name="Frisvad J.C."/>
            <person name="Nybo J.L."/>
            <person name="Theobald S."/>
            <person name="Kildgaard S."/>
            <person name="Isbrandt T."/>
            <person name="Kuo A."/>
            <person name="Sato A."/>
            <person name="Lyhne E.K."/>
            <person name="Kogle M.E."/>
            <person name="Wiebenga A."/>
            <person name="Kun R.S."/>
            <person name="Lubbers R.J."/>
            <person name="Makela M.R."/>
            <person name="Barry K."/>
            <person name="Chovatia M."/>
            <person name="Clum A."/>
            <person name="Daum C."/>
            <person name="Haridas S."/>
            <person name="He G."/>
            <person name="LaButti K."/>
            <person name="Lipzen A."/>
            <person name="Mondo S."/>
            <person name="Riley R."/>
            <person name="Salamov A."/>
            <person name="Simmons B.A."/>
            <person name="Magnuson J.K."/>
            <person name="Henrissat B."/>
            <person name="Mortensen U.H."/>
            <person name="Larsen T.O."/>
            <person name="Devries R.P."/>
            <person name="Grigoriev I.V."/>
            <person name="Machida M."/>
            <person name="Baker S.E."/>
            <person name="Andersen M.R."/>
        </authorList>
    </citation>
    <scope>NUCLEOTIDE SEQUENCE [LARGE SCALE GENOMIC DNA]</scope>
    <source>
        <strain evidence="12 13">IBT 18842</strain>
    </source>
</reference>
<evidence type="ECO:0000256" key="10">
    <source>
        <dbReference type="RuleBase" id="RU361187"/>
    </source>
</evidence>
<dbReference type="CDD" id="cd18831">
    <property type="entry name" value="GH43_AnAbnA-like"/>
    <property type="match status" value="1"/>
</dbReference>
<proteinExistence type="inferred from homology"/>
<evidence type="ECO:0000256" key="1">
    <source>
        <dbReference type="ARBA" id="ARBA00004834"/>
    </source>
</evidence>
<comment type="pathway">
    <text evidence="1">Glycan metabolism; L-arabinan degradation.</text>
</comment>
<keyword evidence="3" id="KW-0119">Carbohydrate metabolism</keyword>
<evidence type="ECO:0000256" key="9">
    <source>
        <dbReference type="PIRSR" id="PIRSR606710-2"/>
    </source>
</evidence>
<dbReference type="InterPro" id="IPR029063">
    <property type="entry name" value="SAM-dependent_MTases_sf"/>
</dbReference>
<feature type="active site" description="Proton acceptor" evidence="8">
    <location>
        <position position="32"/>
    </location>
</feature>
<feature type="signal peptide" evidence="11">
    <location>
        <begin position="1"/>
        <end position="17"/>
    </location>
</feature>
<dbReference type="InterPro" id="IPR023296">
    <property type="entry name" value="Glyco_hydro_beta-prop_sf"/>
</dbReference>
<dbReference type="GO" id="GO:0004553">
    <property type="term" value="F:hydrolase activity, hydrolyzing O-glycosyl compounds"/>
    <property type="evidence" value="ECO:0007669"/>
    <property type="project" value="InterPro"/>
</dbReference>
<dbReference type="GO" id="GO:0045493">
    <property type="term" value="P:xylan catabolic process"/>
    <property type="evidence" value="ECO:0007669"/>
    <property type="project" value="UniProtKB-KW"/>
</dbReference>
<dbReference type="Pfam" id="PF04616">
    <property type="entry name" value="Glyco_hydro_43"/>
    <property type="match status" value="1"/>
</dbReference>
<protein>
    <submittedName>
        <fullName evidence="12">Glycosyl hydrolase</fullName>
    </submittedName>
</protein>
<organism evidence="12 13">
    <name type="scientific">Aspergillus avenaceus</name>
    <dbReference type="NCBI Taxonomy" id="36643"/>
    <lineage>
        <taxon>Eukaryota</taxon>
        <taxon>Fungi</taxon>
        <taxon>Dikarya</taxon>
        <taxon>Ascomycota</taxon>
        <taxon>Pezizomycotina</taxon>
        <taxon>Eurotiomycetes</taxon>
        <taxon>Eurotiomycetidae</taxon>
        <taxon>Eurotiales</taxon>
        <taxon>Aspergillaceae</taxon>
        <taxon>Aspergillus</taxon>
        <taxon>Aspergillus subgen. Circumdati</taxon>
    </lineage>
</organism>
<dbReference type="Gene3D" id="3.40.50.150">
    <property type="entry name" value="Vaccinia Virus protein VP39"/>
    <property type="match status" value="1"/>
</dbReference>
<dbReference type="PANTHER" id="PTHR43301:SF7">
    <property type="entry name" value="ARABINAN ENDO-1,5-ALPHA-L-ARABINOSIDASE C"/>
    <property type="match status" value="1"/>
</dbReference>
<evidence type="ECO:0000256" key="8">
    <source>
        <dbReference type="PIRSR" id="PIRSR606710-1"/>
    </source>
</evidence>
<dbReference type="SUPFAM" id="SSF53335">
    <property type="entry name" value="S-adenosyl-L-methionine-dependent methyltransferases"/>
    <property type="match status" value="1"/>
</dbReference>
<dbReference type="Gene3D" id="2.115.10.20">
    <property type="entry name" value="Glycosyl hydrolase domain, family 43"/>
    <property type="match status" value="1"/>
</dbReference>
<evidence type="ECO:0000256" key="11">
    <source>
        <dbReference type="SAM" id="SignalP"/>
    </source>
</evidence>
<keyword evidence="5 10" id="KW-0378">Hydrolase</keyword>
<dbReference type="InterPro" id="IPR050727">
    <property type="entry name" value="GH43_arabinanases"/>
</dbReference>
<dbReference type="PANTHER" id="PTHR43301">
    <property type="entry name" value="ARABINAN ENDO-1,5-ALPHA-L-ARABINOSIDASE"/>
    <property type="match status" value="1"/>
</dbReference>
<evidence type="ECO:0000256" key="4">
    <source>
        <dbReference type="ARBA" id="ARBA00022729"/>
    </source>
</evidence>
<dbReference type="AlphaFoldDB" id="A0A5N6U126"/>
<gene>
    <name evidence="12" type="ORF">BDV25DRAFT_128271</name>
</gene>
<evidence type="ECO:0000313" key="13">
    <source>
        <dbReference type="Proteomes" id="UP000325780"/>
    </source>
</evidence>
<comment type="function">
    <text evidence="7">Endo-1,5-alpha-L-arabinanase involved in degradation of pectin. Its preferred substrate is linear 1,5-alpha-L-arabinan.</text>
</comment>
<dbReference type="CDD" id="cd02440">
    <property type="entry name" value="AdoMet_MTases"/>
    <property type="match status" value="1"/>
</dbReference>
<dbReference type="Proteomes" id="UP000325780">
    <property type="component" value="Unassembled WGS sequence"/>
</dbReference>
<evidence type="ECO:0000256" key="2">
    <source>
        <dbReference type="ARBA" id="ARBA00009865"/>
    </source>
</evidence>
<accession>A0A5N6U126</accession>
<evidence type="ECO:0000256" key="3">
    <source>
        <dbReference type="ARBA" id="ARBA00022651"/>
    </source>
</evidence>
<keyword evidence="4 11" id="KW-0732">Signal</keyword>
<keyword evidence="3" id="KW-0624">Polysaccharide degradation</keyword>
<dbReference type="SUPFAM" id="SSF75005">
    <property type="entry name" value="Arabinanase/levansucrase/invertase"/>
    <property type="match status" value="1"/>
</dbReference>
<evidence type="ECO:0000256" key="7">
    <source>
        <dbReference type="ARBA" id="ARBA00025221"/>
    </source>
</evidence>
<feature type="chain" id="PRO_5024888902" evidence="11">
    <location>
        <begin position="18"/>
        <end position="597"/>
    </location>
</feature>
<dbReference type="OrthoDB" id="2013972at2759"/>
<keyword evidence="3" id="KW-0858">Xylan degradation</keyword>
<dbReference type="InterPro" id="IPR006710">
    <property type="entry name" value="Glyco_hydro_43"/>
</dbReference>
<keyword evidence="6 10" id="KW-0326">Glycosidase</keyword>
<evidence type="ECO:0000313" key="12">
    <source>
        <dbReference type="EMBL" id="KAE8152059.1"/>
    </source>
</evidence>
<feature type="site" description="Important for catalytic activity, responsible for pKa modulation of the active site Glu and correct orientation of both the proton donor and substrate" evidence="9">
    <location>
        <position position="147"/>
    </location>
</feature>
<comment type="similarity">
    <text evidence="2 10">Belongs to the glycosyl hydrolase 43 family.</text>
</comment>
<sequence length="597" mass="65985">MLALLSALSLPLALVNAYADPGACSGNCWAHDPGLWQRESDGKYFLFSTGGGVQISTADALQGPWEQVGVALEGGSSIDHDGNTNLWAPDVHYLDGTYYMYYSVSTLGSRNSVIGVATSQTMEVGNWTDQGSTGLSSTTDSAFNTIDANWAQIGDSQLLNFGSYWQGLFQTELSTPLKIGDATPTNIAYNASGNHAIEAPFLFNYNGFYYLFFSSGKANGYDENLPAEGEEYRINVCRSESGTGGFVDKAGVSCLESGGTTVLASHGNVYGPGGQGVEDRVEVDWDEPVNPDVNDNSSSASTSIQSSIFQYEFRHGRRYHSSYAGNYHFPNDETEQQRLDMVHHIYYRIMHDKLFLAPIDLAGKRILDIGTGTGLWAMHLGDEYPSAKTIVGNDISPIQPQWVPPNVKFYVDDVEKPWVEDEKYDFIHCRYMAGSIRDWPRLIAQCFENLKPGGWLELQESINTLYSEDGSLEPDSYIVRMMDVLKEGCLRIGQTMDPAPGMRGWVEDAGFNKIQERIFKLPLGVWPKDKRLKECGFLMRANMVDGVDAFTASVLPDIMGWTKEEVATLNAGVRREALANTMHPIFDFLVLSAQKPE</sequence>
<feature type="active site" description="Proton donor" evidence="8">
    <location>
        <position position="198"/>
    </location>
</feature>
<dbReference type="EMBL" id="ML742059">
    <property type="protein sequence ID" value="KAE8152059.1"/>
    <property type="molecule type" value="Genomic_DNA"/>
</dbReference>
<keyword evidence="13" id="KW-1185">Reference proteome</keyword>
<evidence type="ECO:0000256" key="5">
    <source>
        <dbReference type="ARBA" id="ARBA00022801"/>
    </source>
</evidence>
<dbReference type="Pfam" id="PF13489">
    <property type="entry name" value="Methyltransf_23"/>
    <property type="match status" value="1"/>
</dbReference>
<evidence type="ECO:0000256" key="6">
    <source>
        <dbReference type="ARBA" id="ARBA00023295"/>
    </source>
</evidence>
<name>A0A5N6U126_ASPAV</name>